<accession>A0A914M0Y4</accession>
<organism evidence="1 2">
    <name type="scientific">Meloidogyne incognita</name>
    <name type="common">Southern root-knot nematode worm</name>
    <name type="synonym">Oxyuris incognita</name>
    <dbReference type="NCBI Taxonomy" id="6306"/>
    <lineage>
        <taxon>Eukaryota</taxon>
        <taxon>Metazoa</taxon>
        <taxon>Ecdysozoa</taxon>
        <taxon>Nematoda</taxon>
        <taxon>Chromadorea</taxon>
        <taxon>Rhabditida</taxon>
        <taxon>Tylenchina</taxon>
        <taxon>Tylenchomorpha</taxon>
        <taxon>Tylenchoidea</taxon>
        <taxon>Meloidogynidae</taxon>
        <taxon>Meloidogyninae</taxon>
        <taxon>Meloidogyne</taxon>
        <taxon>Meloidogyne incognita group</taxon>
    </lineage>
</organism>
<dbReference type="Proteomes" id="UP000887563">
    <property type="component" value="Unplaced"/>
</dbReference>
<evidence type="ECO:0000313" key="2">
    <source>
        <dbReference type="WBParaSite" id="Minc3s00877g18384"/>
    </source>
</evidence>
<reference evidence="2" key="1">
    <citation type="submission" date="2022-11" db="UniProtKB">
        <authorList>
            <consortium name="WormBaseParasite"/>
        </authorList>
    </citation>
    <scope>IDENTIFICATION</scope>
</reference>
<evidence type="ECO:0000313" key="1">
    <source>
        <dbReference type="Proteomes" id="UP000887563"/>
    </source>
</evidence>
<sequence length="58" mass="6567">MSGEGGGFMRGKGVASLIPLYLIYPIIRYDFFHFQRGSLIVRSDLYLKIGSHPPLSFF</sequence>
<protein>
    <submittedName>
        <fullName evidence="2">Candidate secreted effector</fullName>
    </submittedName>
</protein>
<dbReference type="WBParaSite" id="Minc3s00877g18384">
    <property type="protein sequence ID" value="Minc3s00877g18384"/>
    <property type="gene ID" value="Minc3s00877g18384"/>
</dbReference>
<proteinExistence type="predicted"/>
<name>A0A914M0Y4_MELIC</name>
<dbReference type="AlphaFoldDB" id="A0A914M0Y4"/>
<keyword evidence="1" id="KW-1185">Reference proteome</keyword>